<feature type="region of interest" description="Disordered" evidence="6">
    <location>
        <begin position="210"/>
        <end position="235"/>
    </location>
</feature>
<protein>
    <submittedName>
        <fullName evidence="9">Wzz/FepE/Etk N-terminal domain-containing protein</fullName>
    </submittedName>
</protein>
<accession>A0ABV3TFA9</accession>
<evidence type="ECO:0000313" key="10">
    <source>
        <dbReference type="Proteomes" id="UP001556709"/>
    </source>
</evidence>
<dbReference type="Proteomes" id="UP001556709">
    <property type="component" value="Unassembled WGS sequence"/>
</dbReference>
<dbReference type="PANTHER" id="PTHR32309">
    <property type="entry name" value="TYROSINE-PROTEIN KINASE"/>
    <property type="match status" value="1"/>
</dbReference>
<dbReference type="InterPro" id="IPR050445">
    <property type="entry name" value="Bact_polysacc_biosynth/exp"/>
</dbReference>
<evidence type="ECO:0000256" key="1">
    <source>
        <dbReference type="ARBA" id="ARBA00004651"/>
    </source>
</evidence>
<feature type="transmembrane region" description="Helical" evidence="7">
    <location>
        <begin position="300"/>
        <end position="318"/>
    </location>
</feature>
<dbReference type="PANTHER" id="PTHR32309:SF31">
    <property type="entry name" value="CAPSULAR EXOPOLYSACCHARIDE FAMILY"/>
    <property type="match status" value="1"/>
</dbReference>
<reference evidence="9 10" key="1">
    <citation type="submission" date="2024-02" db="EMBL/GenBank/DDBJ databases">
        <title>New especies of Spiribacter isolated from saline water.</title>
        <authorList>
            <person name="Leon M.J."/>
            <person name="De La Haba R."/>
            <person name="Sanchez-Porro C."/>
            <person name="Ventosa A."/>
        </authorList>
    </citation>
    <scope>NUCLEOTIDE SEQUENCE [LARGE SCALE GENOMIC DNA]</scope>
    <source>
        <strain evidence="10">ag22IC6-390</strain>
    </source>
</reference>
<keyword evidence="3 7" id="KW-0812">Transmembrane</keyword>
<evidence type="ECO:0000313" key="9">
    <source>
        <dbReference type="EMBL" id="MEX0469419.1"/>
    </source>
</evidence>
<keyword evidence="5 7" id="KW-0472">Membrane</keyword>
<dbReference type="RefSeq" id="WP_367959266.1">
    <property type="nucleotide sequence ID" value="NZ_JBAKFK010000003.1"/>
</dbReference>
<gene>
    <name evidence="9" type="ORF">V6X73_06750</name>
</gene>
<evidence type="ECO:0000256" key="6">
    <source>
        <dbReference type="SAM" id="MobiDB-lite"/>
    </source>
</evidence>
<dbReference type="InterPro" id="IPR003856">
    <property type="entry name" value="LPS_length_determ_N"/>
</dbReference>
<name>A0ABV3TFA9_9GAMM</name>
<feature type="domain" description="Polysaccharide chain length determinant N-terminal" evidence="8">
    <location>
        <begin position="36"/>
        <end position="89"/>
    </location>
</feature>
<comment type="subcellular location">
    <subcellularLocation>
        <location evidence="1">Cell membrane</location>
        <topology evidence="1">Multi-pass membrane protein</topology>
    </subcellularLocation>
</comment>
<evidence type="ECO:0000256" key="2">
    <source>
        <dbReference type="ARBA" id="ARBA00022475"/>
    </source>
</evidence>
<evidence type="ECO:0000256" key="5">
    <source>
        <dbReference type="ARBA" id="ARBA00023136"/>
    </source>
</evidence>
<feature type="region of interest" description="Disordered" evidence="6">
    <location>
        <begin position="1"/>
        <end position="29"/>
    </location>
</feature>
<keyword evidence="10" id="KW-1185">Reference proteome</keyword>
<keyword evidence="2" id="KW-1003">Cell membrane</keyword>
<sequence>MAEQQGSNSQPQGKPQQAQQPPQAPIAPYPYPYQDDEISLYELWNTLVERRLLIGAVFLLTTVVAAAYALTRTPTYQFDAVIEVGQVPSFDEAGMQRIESPRALASRLNELIIPRVMEKRGAGEAAAQVSEAEVPGQLPVPAAEVLNEDAGLLRVAVAIPAEAAEAMNPVLRGIVDAVVDMHDHQLATQRERLEQRVADLRAELQTLKETRERVSIASPNSDSGSGGGAEQPGSNADRQLAAMLEGIVETLVSRDINSDFVRLNETVASLEARLSSLQSTAMVRPPAIADSPEGQPPTTIIALGAVLGLMLGVFAAFGREFVANAAEQT</sequence>
<proteinExistence type="predicted"/>
<evidence type="ECO:0000259" key="8">
    <source>
        <dbReference type="Pfam" id="PF02706"/>
    </source>
</evidence>
<evidence type="ECO:0000256" key="7">
    <source>
        <dbReference type="SAM" id="Phobius"/>
    </source>
</evidence>
<feature type="compositionally biased region" description="Low complexity" evidence="6">
    <location>
        <begin position="10"/>
        <end position="21"/>
    </location>
</feature>
<keyword evidence="4 7" id="KW-1133">Transmembrane helix</keyword>
<dbReference type="Pfam" id="PF02706">
    <property type="entry name" value="Wzz"/>
    <property type="match status" value="1"/>
</dbReference>
<organism evidence="9 10">
    <name type="scientific">Spiribacter pallidus</name>
    <dbReference type="NCBI Taxonomy" id="1987936"/>
    <lineage>
        <taxon>Bacteria</taxon>
        <taxon>Pseudomonadati</taxon>
        <taxon>Pseudomonadota</taxon>
        <taxon>Gammaproteobacteria</taxon>
        <taxon>Chromatiales</taxon>
        <taxon>Ectothiorhodospiraceae</taxon>
        <taxon>Spiribacter</taxon>
    </lineage>
</organism>
<comment type="caution">
    <text evidence="9">The sequence shown here is derived from an EMBL/GenBank/DDBJ whole genome shotgun (WGS) entry which is preliminary data.</text>
</comment>
<evidence type="ECO:0000256" key="3">
    <source>
        <dbReference type="ARBA" id="ARBA00022692"/>
    </source>
</evidence>
<evidence type="ECO:0000256" key="4">
    <source>
        <dbReference type="ARBA" id="ARBA00022989"/>
    </source>
</evidence>
<dbReference type="EMBL" id="JBAKFM010000003">
    <property type="protein sequence ID" value="MEX0469419.1"/>
    <property type="molecule type" value="Genomic_DNA"/>
</dbReference>
<feature type="transmembrane region" description="Helical" evidence="7">
    <location>
        <begin position="52"/>
        <end position="70"/>
    </location>
</feature>